<dbReference type="PROSITE" id="PS50066">
    <property type="entry name" value="MADS_BOX_2"/>
    <property type="match status" value="1"/>
</dbReference>
<dbReference type="EMBL" id="CM007647">
    <property type="protein sequence ID" value="ONM08438.1"/>
    <property type="molecule type" value="Genomic_DNA"/>
</dbReference>
<evidence type="ECO:0000256" key="3">
    <source>
        <dbReference type="ARBA" id="ARBA00023125"/>
    </source>
</evidence>
<dbReference type="InterPro" id="IPR002100">
    <property type="entry name" value="TF_MADSbox"/>
</dbReference>
<dbReference type="GO" id="GO:0046983">
    <property type="term" value="F:protein dimerization activity"/>
    <property type="evidence" value="ECO:0007669"/>
    <property type="project" value="InterPro"/>
</dbReference>
<dbReference type="InterPro" id="IPR050142">
    <property type="entry name" value="MADS-box/MEF2_TF"/>
</dbReference>
<sequence>MGRGKVELKKIENPTNRQVTFSKRRMGLFKKSNELAILCDAQIRVIIFSGSGRMYEYSNPPWRIASVFDRYLKAPSTHFEEMDIQDERNRLRMIMAQYMAEDLASFSVQDLSNLEQQIEFSLYKVRLRKHELLDQQLLEIHQRVRRRCTGTGSSHGSPTCSRTPTSMAGCGKLPPPVPGHSFAVDCCGRGVRSQISTLTDDGDGVDACRFALVVGVRPQQDDAERAALFILESLIMSHELPP</sequence>
<comment type="subcellular location">
    <subcellularLocation>
        <location evidence="1">Nucleus</location>
    </subcellularLocation>
</comment>
<evidence type="ECO:0000256" key="4">
    <source>
        <dbReference type="ARBA" id="ARBA00023163"/>
    </source>
</evidence>
<dbReference type="SUPFAM" id="SSF55455">
    <property type="entry name" value="SRF-like"/>
    <property type="match status" value="1"/>
</dbReference>
<dbReference type="SMART" id="SM00432">
    <property type="entry name" value="MADS"/>
    <property type="match status" value="1"/>
</dbReference>
<organism evidence="7">
    <name type="scientific">Zea mays</name>
    <name type="common">Maize</name>
    <dbReference type="NCBI Taxonomy" id="4577"/>
    <lineage>
        <taxon>Eukaryota</taxon>
        <taxon>Viridiplantae</taxon>
        <taxon>Streptophyta</taxon>
        <taxon>Embryophyta</taxon>
        <taxon>Tracheophyta</taxon>
        <taxon>Spermatophyta</taxon>
        <taxon>Magnoliopsida</taxon>
        <taxon>Liliopsida</taxon>
        <taxon>Poales</taxon>
        <taxon>Poaceae</taxon>
        <taxon>PACMAD clade</taxon>
        <taxon>Panicoideae</taxon>
        <taxon>Andropogonodae</taxon>
        <taxon>Andropogoneae</taxon>
        <taxon>Tripsacinae</taxon>
        <taxon>Zea</taxon>
    </lineage>
</organism>
<dbReference type="Gene3D" id="3.40.1810.10">
    <property type="entry name" value="Transcription factor, MADS-box"/>
    <property type="match status" value="1"/>
</dbReference>
<evidence type="ECO:0000259" key="6">
    <source>
        <dbReference type="PROSITE" id="PS50066"/>
    </source>
</evidence>
<dbReference type="GO" id="GO:0005634">
    <property type="term" value="C:nucleus"/>
    <property type="evidence" value="ECO:0007669"/>
    <property type="project" value="UniProtKB-SubCell"/>
</dbReference>
<dbReference type="GO" id="GO:0045944">
    <property type="term" value="P:positive regulation of transcription by RNA polymerase II"/>
    <property type="evidence" value="ECO:0007669"/>
    <property type="project" value="InterPro"/>
</dbReference>
<evidence type="ECO:0000256" key="1">
    <source>
        <dbReference type="ARBA" id="ARBA00004123"/>
    </source>
</evidence>
<dbReference type="InterPro" id="IPR033896">
    <property type="entry name" value="MEF2-like_N"/>
</dbReference>
<keyword evidence="4" id="KW-0804">Transcription</keyword>
<dbReference type="GO" id="GO:0003700">
    <property type="term" value="F:DNA-binding transcription factor activity"/>
    <property type="evidence" value="ECO:0007669"/>
    <property type="project" value="InterPro"/>
</dbReference>
<dbReference type="CDD" id="cd00265">
    <property type="entry name" value="MADS_MEF2_like"/>
    <property type="match status" value="1"/>
</dbReference>
<keyword evidence="3" id="KW-0238">DNA-binding</keyword>
<reference evidence="7" key="1">
    <citation type="submission" date="2015-12" db="EMBL/GenBank/DDBJ databases">
        <title>Update maize B73 reference genome by single molecule sequencing technologies.</title>
        <authorList>
            <consortium name="Maize Genome Sequencing Project"/>
            <person name="Ware D."/>
        </authorList>
    </citation>
    <scope>NUCLEOTIDE SEQUENCE [LARGE SCALE GENOMIC DNA]</scope>
    <source>
        <tissue evidence="7">Seedling</tissue>
    </source>
</reference>
<dbReference type="GO" id="GO:0000977">
    <property type="term" value="F:RNA polymerase II transcription regulatory region sequence-specific DNA binding"/>
    <property type="evidence" value="ECO:0007669"/>
    <property type="project" value="InterPro"/>
</dbReference>
<name>A0A1D6L1N3_MAIZE</name>
<dbReference type="InterPro" id="IPR036879">
    <property type="entry name" value="TF_MADSbox_sf"/>
</dbReference>
<evidence type="ECO:0000256" key="2">
    <source>
        <dbReference type="ARBA" id="ARBA00023015"/>
    </source>
</evidence>
<dbReference type="PANTHER" id="PTHR48019">
    <property type="entry name" value="SERUM RESPONSE FACTOR HOMOLOG"/>
    <property type="match status" value="1"/>
</dbReference>
<gene>
    <name evidence="7" type="ORF">ZEAMMB73_Zm00001d033701</name>
</gene>
<proteinExistence type="predicted"/>
<protein>
    <submittedName>
        <fullName evidence="7">Protein TRANSPARENT TESTA 16</fullName>
    </submittedName>
</protein>
<dbReference type="SMR" id="A0A1D6L1N3"/>
<dbReference type="ExpressionAtlas" id="A0A1D6L1N3">
    <property type="expression patterns" value="baseline"/>
</dbReference>
<dbReference type="InParanoid" id="A0A1D6L1N3"/>
<accession>A0A1D6L1N3</accession>
<keyword evidence="2" id="KW-0805">Transcription regulation</keyword>
<dbReference type="AlphaFoldDB" id="A0A1D6L1N3"/>
<keyword evidence="5" id="KW-0539">Nucleus</keyword>
<feature type="domain" description="MADS-box" evidence="6">
    <location>
        <begin position="1"/>
        <end position="61"/>
    </location>
</feature>
<evidence type="ECO:0000313" key="7">
    <source>
        <dbReference type="EMBL" id="ONM08438.1"/>
    </source>
</evidence>
<dbReference type="InterPro" id="IPR002487">
    <property type="entry name" value="TF_Kbox"/>
</dbReference>
<evidence type="ECO:0000256" key="5">
    <source>
        <dbReference type="ARBA" id="ARBA00023242"/>
    </source>
</evidence>
<dbReference type="Pfam" id="PF01486">
    <property type="entry name" value="K-box"/>
    <property type="match status" value="1"/>
</dbReference>
<dbReference type="Pfam" id="PF00319">
    <property type="entry name" value="SRF-TF"/>
    <property type="match status" value="1"/>
</dbReference>
<dbReference type="PRINTS" id="PR00404">
    <property type="entry name" value="MADSDOMAIN"/>
</dbReference>